<evidence type="ECO:0000259" key="5">
    <source>
        <dbReference type="SMART" id="SM00856"/>
    </source>
</evidence>
<dbReference type="Proteomes" id="UP000030748">
    <property type="component" value="Unassembled WGS sequence"/>
</dbReference>
<dbReference type="PANTHER" id="PTHR36710">
    <property type="entry name" value="PECTINESTERASE INHIBITOR-LIKE"/>
    <property type="match status" value="1"/>
</dbReference>
<evidence type="ECO:0000256" key="1">
    <source>
        <dbReference type="ARBA" id="ARBA00022729"/>
    </source>
</evidence>
<dbReference type="Gene3D" id="1.20.140.40">
    <property type="entry name" value="Invertase/pectin methylesterase inhibitor family protein"/>
    <property type="match status" value="1"/>
</dbReference>
<dbReference type="AlphaFoldDB" id="A0A022RVW8"/>
<accession>A0A022RVW8</accession>
<dbReference type="SUPFAM" id="SSF101148">
    <property type="entry name" value="Plant invertase/pectin methylesterase inhibitor"/>
    <property type="match status" value="1"/>
</dbReference>
<organism evidence="6 7">
    <name type="scientific">Erythranthe guttata</name>
    <name type="common">Yellow monkey flower</name>
    <name type="synonym">Mimulus guttatus</name>
    <dbReference type="NCBI Taxonomy" id="4155"/>
    <lineage>
        <taxon>Eukaryota</taxon>
        <taxon>Viridiplantae</taxon>
        <taxon>Streptophyta</taxon>
        <taxon>Embryophyta</taxon>
        <taxon>Tracheophyta</taxon>
        <taxon>Spermatophyta</taxon>
        <taxon>Magnoliopsida</taxon>
        <taxon>eudicotyledons</taxon>
        <taxon>Gunneridae</taxon>
        <taxon>Pentapetalae</taxon>
        <taxon>asterids</taxon>
        <taxon>lamiids</taxon>
        <taxon>Lamiales</taxon>
        <taxon>Phrymaceae</taxon>
        <taxon>Erythranthe</taxon>
    </lineage>
</organism>
<reference evidence="6 7" key="1">
    <citation type="journal article" date="2013" name="Proc. Natl. Acad. Sci. U.S.A.">
        <title>Fine-scale variation in meiotic recombination in Mimulus inferred from population shotgun sequencing.</title>
        <authorList>
            <person name="Hellsten U."/>
            <person name="Wright K.M."/>
            <person name="Jenkins J."/>
            <person name="Shu S."/>
            <person name="Yuan Y."/>
            <person name="Wessler S.R."/>
            <person name="Schmutz J."/>
            <person name="Willis J.H."/>
            <person name="Rokhsar D.S."/>
        </authorList>
    </citation>
    <scope>NUCLEOTIDE SEQUENCE [LARGE SCALE GENOMIC DNA]</scope>
    <source>
        <strain evidence="7">cv. DUN x IM62</strain>
    </source>
</reference>
<sequence>MFQYYKYSLSYVCLLNMVLIFARASFLDNVCSGCKDKAFCMRVLGSDPRSPNAGYDELAGIAIELASASATATRPKILSLLRSAKDPQLISNFQTCNENYGNALDSLRRAPESLKRRDYVDLHLQGDTNWQNQPSNYIPHVKCTLHTNPR</sequence>
<dbReference type="NCBIfam" id="TIGR01614">
    <property type="entry name" value="PME_inhib"/>
    <property type="match status" value="1"/>
</dbReference>
<keyword evidence="4" id="KW-0812">Transmembrane</keyword>
<dbReference type="InterPro" id="IPR034086">
    <property type="entry name" value="PMEI_plant"/>
</dbReference>
<protein>
    <recommendedName>
        <fullName evidence="5">Pectinesterase inhibitor domain-containing protein</fullName>
    </recommendedName>
</protein>
<evidence type="ECO:0000256" key="4">
    <source>
        <dbReference type="SAM" id="Phobius"/>
    </source>
</evidence>
<proteinExistence type="inferred from homology"/>
<evidence type="ECO:0000313" key="6">
    <source>
        <dbReference type="EMBL" id="EYU43085.1"/>
    </source>
</evidence>
<dbReference type="CDD" id="cd15797">
    <property type="entry name" value="PMEI"/>
    <property type="match status" value="1"/>
</dbReference>
<dbReference type="SMART" id="SM00856">
    <property type="entry name" value="PMEI"/>
    <property type="match status" value="1"/>
</dbReference>
<feature type="domain" description="Pectinesterase inhibitor" evidence="5">
    <location>
        <begin position="22"/>
        <end position="142"/>
    </location>
</feature>
<dbReference type="PANTHER" id="PTHR36710:SF8">
    <property type="entry name" value="PECTINESTERASE INHIBITOR-LIKE"/>
    <property type="match status" value="1"/>
</dbReference>
<name>A0A022RVW8_ERYGU</name>
<keyword evidence="7" id="KW-1185">Reference proteome</keyword>
<dbReference type="EMBL" id="KI630264">
    <property type="protein sequence ID" value="EYU43085.1"/>
    <property type="molecule type" value="Genomic_DNA"/>
</dbReference>
<dbReference type="GO" id="GO:0046910">
    <property type="term" value="F:pectinesterase inhibitor activity"/>
    <property type="evidence" value="ECO:0007669"/>
    <property type="project" value="InterPro"/>
</dbReference>
<evidence type="ECO:0000313" key="7">
    <source>
        <dbReference type="Proteomes" id="UP000030748"/>
    </source>
</evidence>
<keyword evidence="1" id="KW-0732">Signal</keyword>
<dbReference type="Pfam" id="PF04043">
    <property type="entry name" value="PMEI"/>
    <property type="match status" value="1"/>
</dbReference>
<dbReference type="InterPro" id="IPR006501">
    <property type="entry name" value="Pectinesterase_inhib_dom"/>
</dbReference>
<dbReference type="InterPro" id="IPR052421">
    <property type="entry name" value="PCW_Enzyme_Inhibitor"/>
</dbReference>
<keyword evidence="4" id="KW-0472">Membrane</keyword>
<evidence type="ECO:0000256" key="3">
    <source>
        <dbReference type="ARBA" id="ARBA00038471"/>
    </source>
</evidence>
<gene>
    <name evidence="6" type="ORF">MIMGU_mgv1a015644mg</name>
</gene>
<keyword evidence="4" id="KW-1133">Transmembrane helix</keyword>
<feature type="transmembrane region" description="Helical" evidence="4">
    <location>
        <begin position="7"/>
        <end position="26"/>
    </location>
</feature>
<evidence type="ECO:0000256" key="2">
    <source>
        <dbReference type="ARBA" id="ARBA00023157"/>
    </source>
</evidence>
<keyword evidence="2" id="KW-1015">Disulfide bond</keyword>
<dbReference type="InterPro" id="IPR035513">
    <property type="entry name" value="Invertase/methylesterase_inhib"/>
</dbReference>
<comment type="similarity">
    <text evidence="3">Belongs to the PMEI family.</text>
</comment>